<organism evidence="1 2">
    <name type="scientific">Candidatus Taylorbacteria bacterium RIFCSPLOWO2_02_FULL_46_40</name>
    <dbReference type="NCBI Taxonomy" id="1802329"/>
    <lineage>
        <taxon>Bacteria</taxon>
        <taxon>Candidatus Tayloriibacteriota</taxon>
    </lineage>
</organism>
<dbReference type="EMBL" id="MHSH01000062">
    <property type="protein sequence ID" value="OHA39854.1"/>
    <property type="molecule type" value="Genomic_DNA"/>
</dbReference>
<sequence>MKVRYTTLIIALCFLLLLTILTTPGIGGMKEQKEEPNAPEKFTESFSRNYKIEEIASMEKSRNKDWWLSSGAYFFSRDGIGKTLTGDLSPSNKWFIEYKRNNSIDTDFGTRPQNIFRLVNRNVWHNSRQSVYARIVSYDLSESPNRNVSNGILLFNRYLDSDNLYYTGIRVDGYAVIKKKIRGEYITLAETPLADNLLPYDRETAPNQLPINKWIGVMGEVTTSGEKVSIKLYVDADGTGNWKLAAESVDDGMGGPILESGHGGIRTDFMDVEFRDYDIREI</sequence>
<dbReference type="AlphaFoldDB" id="A0A1G2NUU7"/>
<evidence type="ECO:0008006" key="3">
    <source>
        <dbReference type="Google" id="ProtNLM"/>
    </source>
</evidence>
<evidence type="ECO:0000313" key="2">
    <source>
        <dbReference type="Proteomes" id="UP000176429"/>
    </source>
</evidence>
<name>A0A1G2NUU7_9BACT</name>
<proteinExistence type="predicted"/>
<accession>A0A1G2NUU7</accession>
<protein>
    <recommendedName>
        <fullName evidence="3">3-keto-disaccharide hydrolase domain-containing protein</fullName>
    </recommendedName>
</protein>
<reference evidence="1 2" key="1">
    <citation type="journal article" date="2016" name="Nat. Commun.">
        <title>Thousands of microbial genomes shed light on interconnected biogeochemical processes in an aquifer system.</title>
        <authorList>
            <person name="Anantharaman K."/>
            <person name="Brown C.T."/>
            <person name="Hug L.A."/>
            <person name="Sharon I."/>
            <person name="Castelle C.J."/>
            <person name="Probst A.J."/>
            <person name="Thomas B.C."/>
            <person name="Singh A."/>
            <person name="Wilkins M.J."/>
            <person name="Karaoz U."/>
            <person name="Brodie E.L."/>
            <person name="Williams K.H."/>
            <person name="Hubbard S.S."/>
            <person name="Banfield J.F."/>
        </authorList>
    </citation>
    <scope>NUCLEOTIDE SEQUENCE [LARGE SCALE GENOMIC DNA]</scope>
</reference>
<comment type="caution">
    <text evidence="1">The sequence shown here is derived from an EMBL/GenBank/DDBJ whole genome shotgun (WGS) entry which is preliminary data.</text>
</comment>
<evidence type="ECO:0000313" key="1">
    <source>
        <dbReference type="EMBL" id="OHA39854.1"/>
    </source>
</evidence>
<gene>
    <name evidence="1" type="ORF">A3H68_00700</name>
</gene>
<dbReference type="Proteomes" id="UP000176429">
    <property type="component" value="Unassembled WGS sequence"/>
</dbReference>